<evidence type="ECO:0000313" key="2">
    <source>
        <dbReference type="Proteomes" id="UP001165960"/>
    </source>
</evidence>
<dbReference type="Proteomes" id="UP001165960">
    <property type="component" value="Unassembled WGS sequence"/>
</dbReference>
<dbReference type="EC" id="6.1.1.19" evidence="1"/>
<accession>A0ACC2UKR1</accession>
<proteinExistence type="predicted"/>
<gene>
    <name evidence="1" type="primary">SYR1_2</name>
    <name evidence="1" type="ORF">DSO57_1033638</name>
</gene>
<name>A0ACC2UKR1_9FUNG</name>
<evidence type="ECO:0000313" key="1">
    <source>
        <dbReference type="EMBL" id="KAJ9087403.1"/>
    </source>
</evidence>
<sequence>MSPLSRFRHLCRSRNMLEVFKLEAAKQISALSGISSETLIPMLEAPKNPENGDMAIAIPRLKLKGNPVQLAKEFAEKIQKNEFIVGATNAGPFLNLRISKTLQRDLLLKSVFEQGSTYGKCEIGQGKKVIVEFSSPNIAKPFHAGHLRSTIIGNFIANVHAANGYETITMNYLGDWGKQYGLLALGFGKYGSEDELLKDPIKHLFDIYVKINVDAESDATIHDQARSYFKRMEDGDAEVLSLWSRFRDLSIEKYKQIYARLNINFDVYSGESQVNEYMEKAYEMLEQKGLIEDSQGAKIIDLEKYKLGKVVVKKSDGTTLYITRDIGAALQRYETYKFDEMYYVVASQQDLHLKQLFKILDLLELGWAKKCYHISFGMVTGMSTRKGNVVFLDDILKEAQETMHSVMLKNENKYAQIEKPEEVADLVGISAVVVQDMSARRIKNYEFNMEQMVSFEGDTGPYLQYAHSRLSSIIRKADRKLDANIDLSTLSEPCALEVVDILAQYPDMVKNLMQGFEPCTVVHYSLKLSRALSACLEQLWVMNQPDHLALPRLVLYTAAKITLGNALRLVGLNPLDRM</sequence>
<keyword evidence="2" id="KW-1185">Reference proteome</keyword>
<organism evidence="1 2">
    <name type="scientific">Entomophthora muscae</name>
    <dbReference type="NCBI Taxonomy" id="34485"/>
    <lineage>
        <taxon>Eukaryota</taxon>
        <taxon>Fungi</taxon>
        <taxon>Fungi incertae sedis</taxon>
        <taxon>Zoopagomycota</taxon>
        <taxon>Entomophthoromycotina</taxon>
        <taxon>Entomophthoromycetes</taxon>
        <taxon>Entomophthorales</taxon>
        <taxon>Entomophthoraceae</taxon>
        <taxon>Entomophthora</taxon>
    </lineage>
</organism>
<keyword evidence="1" id="KW-0436">Ligase</keyword>
<comment type="caution">
    <text evidence="1">The sequence shown here is derived from an EMBL/GenBank/DDBJ whole genome shotgun (WGS) entry which is preliminary data.</text>
</comment>
<protein>
    <submittedName>
        <fullName evidence="1">Arginyl-tRNA synthetase, variant 2</fullName>
        <ecNumber evidence="1">6.1.1.19</ecNumber>
    </submittedName>
</protein>
<reference evidence="1" key="1">
    <citation type="submission" date="2022-04" db="EMBL/GenBank/DDBJ databases">
        <title>Genome of the entomopathogenic fungus Entomophthora muscae.</title>
        <authorList>
            <person name="Elya C."/>
            <person name="Lovett B.R."/>
            <person name="Lee E."/>
            <person name="Macias A.M."/>
            <person name="Hajek A.E."/>
            <person name="De Bivort B.L."/>
            <person name="Kasson M.T."/>
            <person name="De Fine Licht H.H."/>
            <person name="Stajich J.E."/>
        </authorList>
    </citation>
    <scope>NUCLEOTIDE SEQUENCE</scope>
    <source>
        <strain evidence="1">Berkeley</strain>
    </source>
</reference>
<dbReference type="EMBL" id="QTSX02000268">
    <property type="protein sequence ID" value="KAJ9087403.1"/>
    <property type="molecule type" value="Genomic_DNA"/>
</dbReference>